<dbReference type="SUPFAM" id="SSF56176">
    <property type="entry name" value="FAD-binding/transporter-associated domain-like"/>
    <property type="match status" value="1"/>
</dbReference>
<dbReference type="SUPFAM" id="SSF55103">
    <property type="entry name" value="FAD-linked oxidases, C-terminal domain"/>
    <property type="match status" value="1"/>
</dbReference>
<dbReference type="InterPro" id="IPR016166">
    <property type="entry name" value="FAD-bd_PCMH"/>
</dbReference>
<keyword evidence="2" id="KW-0285">Flavoprotein</keyword>
<proteinExistence type="predicted"/>
<dbReference type="PANTHER" id="PTHR11748:SF103">
    <property type="entry name" value="GLYCOLATE OXIDASE SUBUNIT GLCE"/>
    <property type="match status" value="1"/>
</dbReference>
<dbReference type="Pfam" id="PF02913">
    <property type="entry name" value="FAD-oxidase_C"/>
    <property type="match status" value="1"/>
</dbReference>
<dbReference type="InterPro" id="IPR036318">
    <property type="entry name" value="FAD-bd_PCMH-like_sf"/>
</dbReference>
<evidence type="ECO:0000259" key="5">
    <source>
        <dbReference type="PROSITE" id="PS51387"/>
    </source>
</evidence>
<accession>A0AAV4LJZ9</accession>
<keyword evidence="7" id="KW-1185">Reference proteome</keyword>
<dbReference type="InterPro" id="IPR016171">
    <property type="entry name" value="Vanillyl_alc_oxidase_C-sub2"/>
</dbReference>
<protein>
    <submittedName>
        <fullName evidence="6">Glycolate oxidase</fullName>
    </submittedName>
</protein>
<dbReference type="Gene3D" id="3.30.465.10">
    <property type="match status" value="1"/>
</dbReference>
<evidence type="ECO:0000256" key="1">
    <source>
        <dbReference type="ARBA" id="ARBA00001974"/>
    </source>
</evidence>
<dbReference type="GO" id="GO:0016491">
    <property type="term" value="F:oxidoreductase activity"/>
    <property type="evidence" value="ECO:0007669"/>
    <property type="project" value="UniProtKB-KW"/>
</dbReference>
<evidence type="ECO:0000256" key="4">
    <source>
        <dbReference type="ARBA" id="ARBA00023002"/>
    </source>
</evidence>
<dbReference type="Pfam" id="PF01565">
    <property type="entry name" value="FAD_binding_4"/>
    <property type="match status" value="1"/>
</dbReference>
<gene>
    <name evidence="6" type="primary">glcE</name>
    <name evidence="6" type="ORF">DNHGIG_32880</name>
</gene>
<comment type="cofactor">
    <cofactor evidence="1">
        <name>FAD</name>
        <dbReference type="ChEBI" id="CHEBI:57692"/>
    </cofactor>
</comment>
<dbReference type="InterPro" id="IPR004113">
    <property type="entry name" value="FAD-bd_oxidored_4_C"/>
</dbReference>
<keyword evidence="4" id="KW-0560">Oxidoreductase</keyword>
<evidence type="ECO:0000256" key="2">
    <source>
        <dbReference type="ARBA" id="ARBA00022630"/>
    </source>
</evidence>
<dbReference type="RefSeq" id="WP_282200681.1">
    <property type="nucleotide sequence ID" value="NZ_BOQE01000001.1"/>
</dbReference>
<evidence type="ECO:0000256" key="3">
    <source>
        <dbReference type="ARBA" id="ARBA00022827"/>
    </source>
</evidence>
<evidence type="ECO:0000313" key="7">
    <source>
        <dbReference type="Proteomes" id="UP001057291"/>
    </source>
</evidence>
<evidence type="ECO:0000313" key="6">
    <source>
        <dbReference type="EMBL" id="GIM47739.1"/>
    </source>
</evidence>
<dbReference type="Gene3D" id="1.10.45.10">
    <property type="entry name" value="Vanillyl-alcohol Oxidase, Chain A, domain 4"/>
    <property type="match status" value="1"/>
</dbReference>
<comment type="caution">
    <text evidence="6">The sequence shown here is derived from an EMBL/GenBank/DDBJ whole genome shotgun (WGS) entry which is preliminary data.</text>
</comment>
<dbReference type="EMBL" id="BOQE01000001">
    <property type="protein sequence ID" value="GIM47739.1"/>
    <property type="molecule type" value="Genomic_DNA"/>
</dbReference>
<dbReference type="InterPro" id="IPR006094">
    <property type="entry name" value="Oxid_FAD_bind_N"/>
</dbReference>
<dbReference type="InterPro" id="IPR016164">
    <property type="entry name" value="FAD-linked_Oxase-like_C"/>
</dbReference>
<reference evidence="6" key="1">
    <citation type="journal article" date="2023" name="Int. J. Syst. Evol. Microbiol.">
        <title>Collibacillus ludicampi gen. nov., sp. nov., a new soil bacterium of the family Alicyclobacillaceae.</title>
        <authorList>
            <person name="Jojima T."/>
            <person name="Ioku Y."/>
            <person name="Fukuta Y."/>
            <person name="Shirasaka N."/>
            <person name="Matsumura Y."/>
            <person name="Mori M."/>
        </authorList>
    </citation>
    <scope>NUCLEOTIDE SEQUENCE</scope>
    <source>
        <strain evidence="6">TP075</strain>
    </source>
</reference>
<dbReference type="InterPro" id="IPR016169">
    <property type="entry name" value="FAD-bd_PCMH_sub2"/>
</dbReference>
<dbReference type="Proteomes" id="UP001057291">
    <property type="component" value="Unassembled WGS sequence"/>
</dbReference>
<dbReference type="PANTHER" id="PTHR11748">
    <property type="entry name" value="D-LACTATE DEHYDROGENASE"/>
    <property type="match status" value="1"/>
</dbReference>
<keyword evidence="3" id="KW-0274">FAD</keyword>
<dbReference type="GO" id="GO:0071949">
    <property type="term" value="F:FAD binding"/>
    <property type="evidence" value="ECO:0007669"/>
    <property type="project" value="InterPro"/>
</dbReference>
<feature type="domain" description="FAD-binding PCMH-type" evidence="5">
    <location>
        <begin position="23"/>
        <end position="201"/>
    </location>
</feature>
<dbReference type="PROSITE" id="PS51387">
    <property type="entry name" value="FAD_PCMH"/>
    <property type="match status" value="1"/>
</dbReference>
<dbReference type="AlphaFoldDB" id="A0AAV4LJZ9"/>
<name>A0AAV4LJZ9_9BACL</name>
<organism evidence="6 7">
    <name type="scientific">Collibacillus ludicampi</name>
    <dbReference type="NCBI Taxonomy" id="2771369"/>
    <lineage>
        <taxon>Bacteria</taxon>
        <taxon>Bacillati</taxon>
        <taxon>Bacillota</taxon>
        <taxon>Bacilli</taxon>
        <taxon>Bacillales</taxon>
        <taxon>Alicyclobacillaceae</taxon>
        <taxon>Collibacillus</taxon>
    </lineage>
</organism>
<sequence length="432" mass="47621">MLRSDWKEILSEQQMQEEVTHPFGNEGRCTVYPESEEEIAEILRYANEKGLCVIPVGGGRKRHGGVRDKVDLQLSLSAMKGIVEHSAGDMVVTLRAGTKVREASEFLSHFGQMIPLDPPHPHRSTVGGVIAANESGPKRLRYGSARDHVLGMRVVLPNGQIIRTGGKVVKNVAGYDMNKLLIGSMGTLGIITEMTLKLRPLPKYESLILLSFSRNDIQVLQDYVRTLLDSPLEPVSLELLSPALSQKLTGMDGYTLVVAFEDVEPAVRDQEAWVLSHRPAGTERQILRQEEAAVWWGEFVSIPPQTAINDPQGADVALKIGSLNRDVPAILSFCDQHHGRALAVEAHGGGGHGITRVFLKGDEGDIAMFVQEMRAFLKQRGGYAVVQHAPLSFRRRVDVWGEKPASFPLMEGIKRAFDPHQILNPNRFVGGL</sequence>